<dbReference type="RefSeq" id="XP_062717781.1">
    <property type="nucleotide sequence ID" value="XM_062869878.1"/>
</dbReference>
<dbReference type="InterPro" id="IPR020821">
    <property type="entry name" value="ENPP1-3/EXOG-like_nuc-like"/>
</dbReference>
<comment type="cofactor">
    <cofactor evidence="2">
        <name>Mg(2+)</name>
        <dbReference type="ChEBI" id="CHEBI:18420"/>
    </cofactor>
</comment>
<name>A0AAJ0GL84_9PEZI</name>
<feature type="active site" description="Proton acceptor" evidence="15">
    <location>
        <position position="229"/>
    </location>
</feature>
<feature type="transmembrane region" description="Helical" evidence="17">
    <location>
        <begin position="58"/>
        <end position="79"/>
    </location>
</feature>
<evidence type="ECO:0000256" key="9">
    <source>
        <dbReference type="ARBA" id="ARBA00022792"/>
    </source>
</evidence>
<keyword evidence="6" id="KW-0540">Nuclease</keyword>
<dbReference type="AlphaFoldDB" id="A0AAJ0GL84"/>
<keyword evidence="17" id="KW-1133">Transmembrane helix</keyword>
<comment type="similarity">
    <text evidence="4">Belongs to the DNA/RNA non-specific endonuclease family.</text>
</comment>
<dbReference type="InterPro" id="IPR001604">
    <property type="entry name" value="Endo_G_ENPP1-like_dom"/>
</dbReference>
<reference evidence="20" key="2">
    <citation type="submission" date="2023-06" db="EMBL/GenBank/DDBJ databases">
        <authorList>
            <consortium name="Lawrence Berkeley National Laboratory"/>
            <person name="Mondo S.J."/>
            <person name="Hensen N."/>
            <person name="Bonometti L."/>
            <person name="Westerberg I."/>
            <person name="Brannstrom I.O."/>
            <person name="Guillou S."/>
            <person name="Cros-Aarteil S."/>
            <person name="Calhoun S."/>
            <person name="Haridas S."/>
            <person name="Kuo A."/>
            <person name="Pangilinan J."/>
            <person name="Riley R."/>
            <person name="Labutti K."/>
            <person name="Andreopoulos B."/>
            <person name="Lipzen A."/>
            <person name="Chen C."/>
            <person name="Yanf M."/>
            <person name="Daum C."/>
            <person name="Ng V."/>
            <person name="Clum A."/>
            <person name="Steindorff A."/>
            <person name="Ohm R."/>
            <person name="Martin F."/>
            <person name="Silar P."/>
            <person name="Natvig D."/>
            <person name="Lalanne C."/>
            <person name="Gautier V."/>
            <person name="Ament-Velasquez S.L."/>
            <person name="Kruys A."/>
            <person name="Hutchinson M.I."/>
            <person name="Powell A.J."/>
            <person name="Barry K."/>
            <person name="Miller A.N."/>
            <person name="Grigoriev I.V."/>
            <person name="Debuchy R."/>
            <person name="Gladieux P."/>
            <person name="Thoren M.H."/>
            <person name="Johannesson H."/>
        </authorList>
    </citation>
    <scope>NUCLEOTIDE SEQUENCE</scope>
    <source>
        <strain evidence="20">CBS 333.67</strain>
    </source>
</reference>
<keyword evidence="17" id="KW-0812">Transmembrane</keyword>
<dbReference type="FunFam" id="3.40.570.10:FF:000004">
    <property type="entry name" value="Nuclease 1, mitochondrial"/>
    <property type="match status" value="1"/>
</dbReference>
<comment type="subcellular location">
    <subcellularLocation>
        <location evidence="3">Mitochondrion inner membrane</location>
    </subcellularLocation>
</comment>
<dbReference type="InterPro" id="IPR044929">
    <property type="entry name" value="DNA/RNA_non-sp_Endonuclease_sf"/>
</dbReference>
<dbReference type="PANTHER" id="PTHR13966:SF5">
    <property type="entry name" value="ENDONUCLEASE G, MITOCHONDRIAL"/>
    <property type="match status" value="1"/>
</dbReference>
<evidence type="ECO:0000256" key="12">
    <source>
        <dbReference type="ARBA" id="ARBA00023128"/>
    </source>
</evidence>
<dbReference type="Gene3D" id="3.40.570.10">
    <property type="entry name" value="Extracellular Endonuclease, subunit A"/>
    <property type="match status" value="1"/>
</dbReference>
<evidence type="ECO:0000256" key="4">
    <source>
        <dbReference type="ARBA" id="ARBA00010052"/>
    </source>
</evidence>
<dbReference type="InterPro" id="IPR018524">
    <property type="entry name" value="DNA/RNA_endonuclease_AS"/>
</dbReference>
<comment type="caution">
    <text evidence="20">The sequence shown here is derived from an EMBL/GenBank/DDBJ whole genome shotgun (WGS) entry which is preliminary data.</text>
</comment>
<dbReference type="GO" id="GO:0046872">
    <property type="term" value="F:metal ion binding"/>
    <property type="evidence" value="ECO:0007669"/>
    <property type="project" value="UniProtKB-KW"/>
</dbReference>
<keyword evidence="7 16" id="KW-0479">Metal-binding</keyword>
<evidence type="ECO:0000256" key="7">
    <source>
        <dbReference type="ARBA" id="ARBA00022723"/>
    </source>
</evidence>
<dbReference type="Pfam" id="PF01223">
    <property type="entry name" value="Endonuclease_NS"/>
    <property type="match status" value="1"/>
</dbReference>
<evidence type="ECO:0000256" key="17">
    <source>
        <dbReference type="SAM" id="Phobius"/>
    </source>
</evidence>
<evidence type="ECO:0000256" key="5">
    <source>
        <dbReference type="ARBA" id="ARBA00011738"/>
    </source>
</evidence>
<dbReference type="GO" id="GO:0005634">
    <property type="term" value="C:nucleus"/>
    <property type="evidence" value="ECO:0007669"/>
    <property type="project" value="UniProtKB-ARBA"/>
</dbReference>
<evidence type="ECO:0000256" key="10">
    <source>
        <dbReference type="ARBA" id="ARBA00022801"/>
    </source>
</evidence>
<evidence type="ECO:0000256" key="13">
    <source>
        <dbReference type="ARBA" id="ARBA00023136"/>
    </source>
</evidence>
<evidence type="ECO:0000256" key="15">
    <source>
        <dbReference type="PIRSR" id="PIRSR640255-1"/>
    </source>
</evidence>
<dbReference type="Proteomes" id="UP001273166">
    <property type="component" value="Unassembled WGS sequence"/>
</dbReference>
<evidence type="ECO:0000256" key="16">
    <source>
        <dbReference type="PIRSR" id="PIRSR640255-2"/>
    </source>
</evidence>
<keyword evidence="12" id="KW-0496">Mitochondrion</keyword>
<evidence type="ECO:0000256" key="2">
    <source>
        <dbReference type="ARBA" id="ARBA00001946"/>
    </source>
</evidence>
<proteinExistence type="inferred from homology"/>
<gene>
    <name evidence="20" type="ORF">B0T15DRAFT_541668</name>
</gene>
<keyword evidence="14" id="KW-0464">Manganese</keyword>
<dbReference type="GO" id="GO:0005743">
    <property type="term" value="C:mitochondrial inner membrane"/>
    <property type="evidence" value="ECO:0007669"/>
    <property type="project" value="UniProtKB-SubCell"/>
</dbReference>
<dbReference type="GeneID" id="87888707"/>
<evidence type="ECO:0000256" key="6">
    <source>
        <dbReference type="ARBA" id="ARBA00022722"/>
    </source>
</evidence>
<protein>
    <submittedName>
        <fullName evidence="20">Mitochondrial nuclease-like protein</fullName>
    </submittedName>
</protein>
<keyword evidence="21" id="KW-1185">Reference proteome</keyword>
<dbReference type="GO" id="GO:0004521">
    <property type="term" value="F:RNA endonuclease activity"/>
    <property type="evidence" value="ECO:0007669"/>
    <property type="project" value="TreeGrafter"/>
</dbReference>
<evidence type="ECO:0000256" key="8">
    <source>
        <dbReference type="ARBA" id="ARBA00022759"/>
    </source>
</evidence>
<feature type="binding site" evidence="16">
    <location>
        <position position="261"/>
    </location>
    <ligand>
        <name>Mg(2+)</name>
        <dbReference type="ChEBI" id="CHEBI:18420"/>
        <note>catalytic</note>
    </ligand>
</feature>
<evidence type="ECO:0000256" key="1">
    <source>
        <dbReference type="ARBA" id="ARBA00001936"/>
    </source>
</evidence>
<dbReference type="SUPFAM" id="SSF54060">
    <property type="entry name" value="His-Me finger endonucleases"/>
    <property type="match status" value="1"/>
</dbReference>
<sequence length="412" mass="44715">MQATGGRKKCTTHSFSWVDDGHFTITWASQRSGRQAKRYHQFCQAATRTKVAMSKATIAVIAAMSAGAGAAATAAVFSMRSEKKAEVTTTTTTVVATKGPAVPVPVPTSQVFSPNQAAAAAAAVPVPVPSPPAIPSAGASPATLVNPAGLFEYGFPGPVADLATRQALISSYDRRTKNPHWVVEHITPASLAQRDGDRKHSTFLEDPLIPEKFQAKLKDYFRSGYDRGHQVPAADCKWSQAAMDETFYLSNMCPQVGEGFNRDYWAHFEDFCRRLTARYPSVRIVTGPLYLPKRDPADNKWYVKYEVIGNPPNVAVPTHFYKVIFAEESTTAPGGAGHVALGAFVLPNAVIPNEKPLSDFEVPLEAVERAAGLEFASKLPVQRRKRLCAETSCSIVVKEYAERQKAFAKGGR</sequence>
<evidence type="ECO:0000256" key="14">
    <source>
        <dbReference type="ARBA" id="ARBA00023211"/>
    </source>
</evidence>
<comment type="subunit">
    <text evidence="5">Homodimer.</text>
</comment>
<dbReference type="EMBL" id="JAUDZG010000007">
    <property type="protein sequence ID" value="KAK3302001.1"/>
    <property type="molecule type" value="Genomic_DNA"/>
</dbReference>
<dbReference type="InterPro" id="IPR040255">
    <property type="entry name" value="Non-specific_endonuclease"/>
</dbReference>
<keyword evidence="9" id="KW-0999">Mitochondrion inner membrane</keyword>
<dbReference type="GO" id="GO:0003676">
    <property type="term" value="F:nucleic acid binding"/>
    <property type="evidence" value="ECO:0007669"/>
    <property type="project" value="InterPro"/>
</dbReference>
<dbReference type="GO" id="GO:0000014">
    <property type="term" value="F:single-stranded DNA endodeoxyribonuclease activity"/>
    <property type="evidence" value="ECO:0007669"/>
    <property type="project" value="TreeGrafter"/>
</dbReference>
<evidence type="ECO:0000259" key="18">
    <source>
        <dbReference type="SMART" id="SM00477"/>
    </source>
</evidence>
<dbReference type="SMART" id="SM00892">
    <property type="entry name" value="Endonuclease_NS"/>
    <property type="match status" value="1"/>
</dbReference>
<dbReference type="CDD" id="cd00091">
    <property type="entry name" value="NUC"/>
    <property type="match status" value="1"/>
</dbReference>
<dbReference type="GO" id="GO:0006401">
    <property type="term" value="P:RNA catabolic process"/>
    <property type="evidence" value="ECO:0007669"/>
    <property type="project" value="UniProtKB-ARBA"/>
</dbReference>
<feature type="domain" description="DNA/RNA non-specific endonuclease/pyrophosphatase/phosphodiesterase" evidence="19">
    <location>
        <begin position="164"/>
        <end position="382"/>
    </location>
</feature>
<keyword evidence="10" id="KW-0378">Hydrolase</keyword>
<evidence type="ECO:0000259" key="19">
    <source>
        <dbReference type="SMART" id="SM00892"/>
    </source>
</evidence>
<feature type="domain" description="ENPP1-3/EXOG-like endonuclease/phosphodiesterase" evidence="18">
    <location>
        <begin position="165"/>
        <end position="382"/>
    </location>
</feature>
<evidence type="ECO:0000256" key="3">
    <source>
        <dbReference type="ARBA" id="ARBA00004273"/>
    </source>
</evidence>
<keyword evidence="8" id="KW-0255">Endonuclease</keyword>
<dbReference type="PANTHER" id="PTHR13966">
    <property type="entry name" value="ENDONUCLEASE RELATED"/>
    <property type="match status" value="1"/>
</dbReference>
<organism evidence="20 21">
    <name type="scientific">Chaetomium strumarium</name>
    <dbReference type="NCBI Taxonomy" id="1170767"/>
    <lineage>
        <taxon>Eukaryota</taxon>
        <taxon>Fungi</taxon>
        <taxon>Dikarya</taxon>
        <taxon>Ascomycota</taxon>
        <taxon>Pezizomycotina</taxon>
        <taxon>Sordariomycetes</taxon>
        <taxon>Sordariomycetidae</taxon>
        <taxon>Sordariales</taxon>
        <taxon>Chaetomiaceae</taxon>
        <taxon>Chaetomium</taxon>
    </lineage>
</organism>
<accession>A0AAJ0GL84</accession>
<reference evidence="20" key="1">
    <citation type="journal article" date="2023" name="Mol. Phylogenet. Evol.">
        <title>Genome-scale phylogeny and comparative genomics of the fungal order Sordariales.</title>
        <authorList>
            <person name="Hensen N."/>
            <person name="Bonometti L."/>
            <person name="Westerberg I."/>
            <person name="Brannstrom I.O."/>
            <person name="Guillou S."/>
            <person name="Cros-Aarteil S."/>
            <person name="Calhoun S."/>
            <person name="Haridas S."/>
            <person name="Kuo A."/>
            <person name="Mondo S."/>
            <person name="Pangilinan J."/>
            <person name="Riley R."/>
            <person name="LaButti K."/>
            <person name="Andreopoulos B."/>
            <person name="Lipzen A."/>
            <person name="Chen C."/>
            <person name="Yan M."/>
            <person name="Daum C."/>
            <person name="Ng V."/>
            <person name="Clum A."/>
            <person name="Steindorff A."/>
            <person name="Ohm R.A."/>
            <person name="Martin F."/>
            <person name="Silar P."/>
            <person name="Natvig D.O."/>
            <person name="Lalanne C."/>
            <person name="Gautier V."/>
            <person name="Ament-Velasquez S.L."/>
            <person name="Kruys A."/>
            <person name="Hutchinson M.I."/>
            <person name="Powell A.J."/>
            <person name="Barry K."/>
            <person name="Miller A.N."/>
            <person name="Grigoriev I.V."/>
            <person name="Debuchy R."/>
            <person name="Gladieux P."/>
            <person name="Hiltunen Thoren M."/>
            <person name="Johannesson H."/>
        </authorList>
    </citation>
    <scope>NUCLEOTIDE SEQUENCE</scope>
    <source>
        <strain evidence="20">CBS 333.67</strain>
    </source>
</reference>
<keyword evidence="13 17" id="KW-0472">Membrane</keyword>
<dbReference type="InterPro" id="IPR044925">
    <property type="entry name" value="His-Me_finger_sf"/>
</dbReference>
<dbReference type="GO" id="GO:0006309">
    <property type="term" value="P:apoptotic DNA fragmentation"/>
    <property type="evidence" value="ECO:0007669"/>
    <property type="project" value="TreeGrafter"/>
</dbReference>
<dbReference type="SMART" id="SM00477">
    <property type="entry name" value="NUC"/>
    <property type="match status" value="1"/>
</dbReference>
<evidence type="ECO:0000313" key="21">
    <source>
        <dbReference type="Proteomes" id="UP001273166"/>
    </source>
</evidence>
<dbReference type="PROSITE" id="PS01070">
    <property type="entry name" value="NUCLEASE_NON_SPEC"/>
    <property type="match status" value="1"/>
</dbReference>
<comment type="cofactor">
    <cofactor evidence="1">
        <name>Mn(2+)</name>
        <dbReference type="ChEBI" id="CHEBI:29035"/>
    </cofactor>
</comment>
<evidence type="ECO:0000256" key="11">
    <source>
        <dbReference type="ARBA" id="ARBA00022842"/>
    </source>
</evidence>
<evidence type="ECO:0000313" key="20">
    <source>
        <dbReference type="EMBL" id="KAK3302001.1"/>
    </source>
</evidence>
<keyword evidence="11" id="KW-0460">Magnesium</keyword>